<keyword evidence="2" id="KW-1185">Reference proteome</keyword>
<gene>
    <name evidence="1" type="ORF">T190423A01A_90007</name>
</gene>
<evidence type="ECO:0008006" key="3">
    <source>
        <dbReference type="Google" id="ProtNLM"/>
    </source>
</evidence>
<evidence type="ECO:0000313" key="2">
    <source>
        <dbReference type="Proteomes" id="UP001497527"/>
    </source>
</evidence>
<accession>A0ABP1F864</accession>
<dbReference type="RefSeq" id="WP_348714247.1">
    <property type="nucleotide sequence ID" value="NZ_CAXJIO010000018.1"/>
</dbReference>
<dbReference type="Proteomes" id="UP001497527">
    <property type="component" value="Unassembled WGS sequence"/>
</dbReference>
<protein>
    <recommendedName>
        <fullName evidence="3">HEPN AbiU2-like domain-containing protein</fullName>
    </recommendedName>
</protein>
<comment type="caution">
    <text evidence="1">The sequence shown here is derived from an EMBL/GenBank/DDBJ whole genome shotgun (WGS) entry which is preliminary data.</text>
</comment>
<dbReference type="EMBL" id="CAXJIO010000018">
    <property type="protein sequence ID" value="CAL2104582.1"/>
    <property type="molecule type" value="Genomic_DNA"/>
</dbReference>
<proteinExistence type="predicted"/>
<name>A0ABP1F864_9FLAO</name>
<evidence type="ECO:0000313" key="1">
    <source>
        <dbReference type="EMBL" id="CAL2104582.1"/>
    </source>
</evidence>
<organism evidence="1 2">
    <name type="scientific">Tenacibaculum polynesiense</name>
    <dbReference type="NCBI Taxonomy" id="3137857"/>
    <lineage>
        <taxon>Bacteria</taxon>
        <taxon>Pseudomonadati</taxon>
        <taxon>Bacteroidota</taxon>
        <taxon>Flavobacteriia</taxon>
        <taxon>Flavobacteriales</taxon>
        <taxon>Flavobacteriaceae</taxon>
        <taxon>Tenacibaculum</taxon>
    </lineage>
</organism>
<reference evidence="1 2" key="1">
    <citation type="submission" date="2024-05" db="EMBL/GenBank/DDBJ databases">
        <authorList>
            <person name="Duchaud E."/>
        </authorList>
    </citation>
    <scope>NUCLEOTIDE SEQUENCE [LARGE SCALE GENOMIC DNA]</scope>
    <source>
        <strain evidence="1">Ena-SAMPLE-TAB-13-05-2024-13:56:06:370-140308</strain>
    </source>
</reference>
<sequence length="169" mass="19728">MKEFIYTVYLSEIIFQIKIAQQAATRLPIDPGNFDHIEAWCSIQSILVATGNVSKILWPISKKSKERGKKLRELLCINENNIIANRNLRNHFEHYDERIEALFEDQSSVSFIDLAFTPFKPEKWGIPKFYQRAYNQVEGVLTFRNETLDLKKILIALENIKEKCSAYTL</sequence>